<dbReference type="STRING" id="946362.F2UQL0"/>
<dbReference type="GO" id="GO:0035091">
    <property type="term" value="F:phosphatidylinositol binding"/>
    <property type="evidence" value="ECO:0007669"/>
    <property type="project" value="InterPro"/>
</dbReference>
<dbReference type="PANTHER" id="PTHR10555">
    <property type="entry name" value="SORTING NEXIN"/>
    <property type="match status" value="1"/>
</dbReference>
<dbReference type="AlphaFoldDB" id="F2UQL0"/>
<dbReference type="Pfam" id="PF09325">
    <property type="entry name" value="Vps5"/>
    <property type="match status" value="1"/>
</dbReference>
<dbReference type="eggNOG" id="KOG2273">
    <property type="taxonomic scope" value="Eukaryota"/>
</dbReference>
<feature type="compositionally biased region" description="Acidic residues" evidence="1">
    <location>
        <begin position="79"/>
        <end position="96"/>
    </location>
</feature>
<feature type="compositionally biased region" description="Acidic residues" evidence="1">
    <location>
        <begin position="1"/>
        <end position="10"/>
    </location>
</feature>
<dbReference type="OMA" id="MLVNHRK"/>
<evidence type="ECO:0000259" key="2">
    <source>
        <dbReference type="PROSITE" id="PS50195"/>
    </source>
</evidence>
<dbReference type="PROSITE" id="PS50195">
    <property type="entry name" value="PX"/>
    <property type="match status" value="1"/>
</dbReference>
<dbReference type="OrthoDB" id="271164at2759"/>
<accession>F2UQL0</accession>
<dbReference type="SUPFAM" id="SSF64268">
    <property type="entry name" value="PX domain"/>
    <property type="match status" value="1"/>
</dbReference>
<feature type="domain" description="PX" evidence="2">
    <location>
        <begin position="174"/>
        <end position="302"/>
    </location>
</feature>
<feature type="compositionally biased region" description="Low complexity" evidence="1">
    <location>
        <begin position="142"/>
        <end position="168"/>
    </location>
</feature>
<dbReference type="InParanoid" id="F2UQL0"/>
<gene>
    <name evidence="3" type="ORF">PTSG_10197</name>
</gene>
<feature type="region of interest" description="Disordered" evidence="1">
    <location>
        <begin position="439"/>
        <end position="473"/>
    </location>
</feature>
<dbReference type="GO" id="GO:0005768">
    <property type="term" value="C:endosome"/>
    <property type="evidence" value="ECO:0007669"/>
    <property type="project" value="TreeGrafter"/>
</dbReference>
<evidence type="ECO:0000313" key="4">
    <source>
        <dbReference type="Proteomes" id="UP000007799"/>
    </source>
</evidence>
<dbReference type="Gene3D" id="3.30.1520.10">
    <property type="entry name" value="Phox-like domain"/>
    <property type="match status" value="1"/>
</dbReference>
<evidence type="ECO:0000256" key="1">
    <source>
        <dbReference type="SAM" id="MobiDB-lite"/>
    </source>
</evidence>
<dbReference type="RefSeq" id="XP_004988536.1">
    <property type="nucleotide sequence ID" value="XM_004988479.1"/>
</dbReference>
<dbReference type="SMART" id="SM00312">
    <property type="entry name" value="PX"/>
    <property type="match status" value="1"/>
</dbReference>
<dbReference type="InterPro" id="IPR015404">
    <property type="entry name" value="Vps5_C"/>
</dbReference>
<dbReference type="GeneID" id="16069066"/>
<dbReference type="KEGG" id="sre:PTSG_10197"/>
<dbReference type="InterPro" id="IPR036871">
    <property type="entry name" value="PX_dom_sf"/>
</dbReference>
<protein>
    <recommendedName>
        <fullName evidence="2">PX domain-containing protein</fullName>
    </recommendedName>
</protein>
<evidence type="ECO:0000313" key="3">
    <source>
        <dbReference type="EMBL" id="EGD79915.1"/>
    </source>
</evidence>
<keyword evidence="4" id="KW-1185">Reference proteome</keyword>
<feature type="region of interest" description="Disordered" evidence="1">
    <location>
        <begin position="1"/>
        <end position="183"/>
    </location>
</feature>
<feature type="compositionally biased region" description="Basic and acidic residues" evidence="1">
    <location>
        <begin position="454"/>
        <end position="465"/>
    </location>
</feature>
<dbReference type="InterPro" id="IPR027267">
    <property type="entry name" value="AH/BAR_dom_sf"/>
</dbReference>
<feature type="compositionally biased region" description="Acidic residues" evidence="1">
    <location>
        <begin position="116"/>
        <end position="125"/>
    </location>
</feature>
<organism evidence="4">
    <name type="scientific">Salpingoeca rosetta (strain ATCC 50818 / BSB-021)</name>
    <dbReference type="NCBI Taxonomy" id="946362"/>
    <lineage>
        <taxon>Eukaryota</taxon>
        <taxon>Choanoflagellata</taxon>
        <taxon>Craspedida</taxon>
        <taxon>Salpingoecidae</taxon>
        <taxon>Salpingoeca</taxon>
    </lineage>
</organism>
<dbReference type="EMBL" id="GL832989">
    <property type="protein sequence ID" value="EGD79915.1"/>
    <property type="molecule type" value="Genomic_DNA"/>
</dbReference>
<sequence>MSDTEVQDVEEATHDISLSDDDGDRAPPQDAAEEAEEPQQQEENEADDNDDATAADAAEPAVLSVSPSEEKDEHVDVSLSDDEPQPPADDDQEEQPAAESTKEENEQDDAALQQQEQEEAEEEEEKQQQKDEPATATSDEQAAAPSSPSSASTSTARAHKASVSSVSSQHKHKEKLDINVGSPKKVGEGMSSYIVYTVHTKTDMESYRPMDDITVEHRYSDFHNLFKLLVADHPGVIVPPPPPKDALSTGIGKFKSSTEDISPFLERRARALQRFMRKVAEHPILRHDDNVKTFLTTETKLAKPKTSTLSNIAQKLASYVESEEWFADTTQEVDVIEAQLKQLHTALQSLVTRRKELSGLMTAFAERFSALADSEEMETLSGAMHQLADVEAKVANLHAKQRDREFYDLTGGCHRLPPPRHGHQDCVPAAHLGVQGVADGRVHPPQEEGPPGHLHSEEQDGEARPGRPRRRGG</sequence>
<name>F2UQL0_SALR5</name>
<dbReference type="InterPro" id="IPR001683">
    <property type="entry name" value="PX_dom"/>
</dbReference>
<dbReference type="Proteomes" id="UP000007799">
    <property type="component" value="Unassembled WGS sequence"/>
</dbReference>
<reference evidence="3" key="1">
    <citation type="submission" date="2009-08" db="EMBL/GenBank/DDBJ databases">
        <title>Annotation of Salpingoeca rosetta.</title>
        <authorList>
            <consortium name="The Broad Institute Genome Sequencing Platform"/>
            <person name="Russ C."/>
            <person name="Cuomo C."/>
            <person name="Burger G."/>
            <person name="Gray M.W."/>
            <person name="Holland P.W.H."/>
            <person name="King N."/>
            <person name="Lang F.B.F."/>
            <person name="Roger A.J."/>
            <person name="Ruiz-Trillo I."/>
            <person name="Young S.K."/>
            <person name="Zeng Q."/>
            <person name="Gargeya S."/>
            <person name="Alvarado L."/>
            <person name="Berlin A."/>
            <person name="Chapman S.B."/>
            <person name="Chen Z."/>
            <person name="Freedman E."/>
            <person name="Gellesch M."/>
            <person name="Goldberg J."/>
            <person name="Griggs A."/>
            <person name="Gujja S."/>
            <person name="Heilman E."/>
            <person name="Heiman D."/>
            <person name="Howarth C."/>
            <person name="Mehta T."/>
            <person name="Neiman D."/>
            <person name="Pearson M."/>
            <person name="Roberts A."/>
            <person name="Saif S."/>
            <person name="Shea T."/>
            <person name="Shenoy N."/>
            <person name="Sisk P."/>
            <person name="Stolte C."/>
            <person name="Sykes S."/>
            <person name="White J."/>
            <person name="Yandava C."/>
            <person name="Haas B."/>
            <person name="Nusbaum C."/>
            <person name="Birren B."/>
        </authorList>
    </citation>
    <scope>NUCLEOTIDE SEQUENCE [LARGE SCALE GENOMIC DNA]</scope>
    <source>
        <strain evidence="3">ATCC 50818</strain>
    </source>
</reference>
<proteinExistence type="predicted"/>
<feature type="compositionally biased region" description="Acidic residues" evidence="1">
    <location>
        <begin position="31"/>
        <end position="53"/>
    </location>
</feature>
<dbReference type="PANTHER" id="PTHR10555:SF170">
    <property type="entry name" value="FI18122P1"/>
    <property type="match status" value="1"/>
</dbReference>
<dbReference type="FunCoup" id="F2UQL0">
    <property type="interactions" value="2103"/>
</dbReference>
<dbReference type="Gene3D" id="1.20.1270.60">
    <property type="entry name" value="Arfaptin homology (AH) domain/BAR domain"/>
    <property type="match status" value="1"/>
</dbReference>
<dbReference type="Pfam" id="PF00787">
    <property type="entry name" value="PX"/>
    <property type="match status" value="1"/>
</dbReference>